<reference evidence="5 6" key="1">
    <citation type="submission" date="2020-08" db="EMBL/GenBank/DDBJ databases">
        <title>Bridging the membrane lipid divide: bacteria of the FCB group superphylum have the potential to synthesize archaeal ether lipids.</title>
        <authorList>
            <person name="Villanueva L."/>
            <person name="Von Meijenfeldt F.A.B."/>
            <person name="Westbye A.B."/>
            <person name="Yadav S."/>
            <person name="Hopmans E.C."/>
            <person name="Dutilh B.E."/>
            <person name="Sinninghe Damste J.S."/>
        </authorList>
    </citation>
    <scope>NUCLEOTIDE SEQUENCE [LARGE SCALE GENOMIC DNA]</scope>
    <source>
        <strain evidence="5">NIOZ-UU36</strain>
    </source>
</reference>
<dbReference type="GO" id="GO:0003700">
    <property type="term" value="F:DNA-binding transcription factor activity"/>
    <property type="evidence" value="ECO:0007669"/>
    <property type="project" value="InterPro"/>
</dbReference>
<dbReference type="AlphaFoldDB" id="A0A8J6NL35"/>
<dbReference type="PROSITE" id="PS50949">
    <property type="entry name" value="HTH_GNTR"/>
    <property type="match status" value="1"/>
</dbReference>
<dbReference type="Pfam" id="PF00392">
    <property type="entry name" value="GntR"/>
    <property type="match status" value="1"/>
</dbReference>
<dbReference type="Gene3D" id="1.10.10.10">
    <property type="entry name" value="Winged helix-like DNA-binding domain superfamily/Winged helix DNA-binding domain"/>
    <property type="match status" value="1"/>
</dbReference>
<dbReference type="InterPro" id="IPR036390">
    <property type="entry name" value="WH_DNA-bd_sf"/>
</dbReference>
<dbReference type="GO" id="GO:0003677">
    <property type="term" value="F:DNA binding"/>
    <property type="evidence" value="ECO:0007669"/>
    <property type="project" value="UniProtKB-KW"/>
</dbReference>
<feature type="domain" description="HTH gntR-type" evidence="4">
    <location>
        <begin position="21"/>
        <end position="89"/>
    </location>
</feature>
<gene>
    <name evidence="5" type="ORF">H8E29_09545</name>
</gene>
<dbReference type="CDD" id="cd07377">
    <property type="entry name" value="WHTH_GntR"/>
    <property type="match status" value="1"/>
</dbReference>
<name>A0A8J6NL35_9CHLR</name>
<evidence type="ECO:0000259" key="4">
    <source>
        <dbReference type="PROSITE" id="PS50949"/>
    </source>
</evidence>
<evidence type="ECO:0000256" key="2">
    <source>
        <dbReference type="ARBA" id="ARBA00023125"/>
    </source>
</evidence>
<dbReference type="SMART" id="SM00345">
    <property type="entry name" value="HTH_GNTR"/>
    <property type="match status" value="1"/>
</dbReference>
<dbReference type="InterPro" id="IPR000524">
    <property type="entry name" value="Tscrpt_reg_HTH_GntR"/>
</dbReference>
<dbReference type="PANTHER" id="PTHR38445">
    <property type="entry name" value="HTH-TYPE TRANSCRIPTIONAL REPRESSOR YTRA"/>
    <property type="match status" value="1"/>
</dbReference>
<sequence>MNPNDLTPLVSRIRLDFRSGVPIYTQVMEQIEQLVEAGVLQPGDQLPTVRALAQELRVNFNTIARAYRLLDEAGIISTQQGRGTYILEARASEKPEDIRAQALQTLSQRFLQDALRLGYQPDEFLKILEKEITDWRQSEEK</sequence>
<dbReference type="InterPro" id="IPR036388">
    <property type="entry name" value="WH-like_DNA-bd_sf"/>
</dbReference>
<dbReference type="Proteomes" id="UP000614469">
    <property type="component" value="Unassembled WGS sequence"/>
</dbReference>
<dbReference type="PANTHER" id="PTHR38445:SF9">
    <property type="entry name" value="HTH-TYPE TRANSCRIPTIONAL REPRESSOR YTRA"/>
    <property type="match status" value="1"/>
</dbReference>
<evidence type="ECO:0000313" key="5">
    <source>
        <dbReference type="EMBL" id="MBC8335497.1"/>
    </source>
</evidence>
<dbReference type="EMBL" id="JACNJN010000112">
    <property type="protein sequence ID" value="MBC8335497.1"/>
    <property type="molecule type" value="Genomic_DNA"/>
</dbReference>
<keyword evidence="2" id="KW-0238">DNA-binding</keyword>
<organism evidence="5 6">
    <name type="scientific">Candidatus Desulfolinea nitratireducens</name>
    <dbReference type="NCBI Taxonomy" id="2841698"/>
    <lineage>
        <taxon>Bacteria</taxon>
        <taxon>Bacillati</taxon>
        <taxon>Chloroflexota</taxon>
        <taxon>Anaerolineae</taxon>
        <taxon>Anaerolineales</taxon>
        <taxon>Anaerolineales incertae sedis</taxon>
        <taxon>Candidatus Desulfolinea</taxon>
    </lineage>
</organism>
<dbReference type="SUPFAM" id="SSF46785">
    <property type="entry name" value="Winged helix' DNA-binding domain"/>
    <property type="match status" value="1"/>
</dbReference>
<evidence type="ECO:0000256" key="1">
    <source>
        <dbReference type="ARBA" id="ARBA00023015"/>
    </source>
</evidence>
<accession>A0A8J6NL35</accession>
<keyword evidence="3" id="KW-0804">Transcription</keyword>
<protein>
    <submittedName>
        <fullName evidence="5">GntR family transcriptional regulator</fullName>
    </submittedName>
</protein>
<evidence type="ECO:0000256" key="3">
    <source>
        <dbReference type="ARBA" id="ARBA00023163"/>
    </source>
</evidence>
<comment type="caution">
    <text evidence="5">The sequence shown here is derived from an EMBL/GenBank/DDBJ whole genome shotgun (WGS) entry which is preliminary data.</text>
</comment>
<evidence type="ECO:0000313" key="6">
    <source>
        <dbReference type="Proteomes" id="UP000614469"/>
    </source>
</evidence>
<keyword evidence="1" id="KW-0805">Transcription regulation</keyword>
<proteinExistence type="predicted"/>